<keyword evidence="6 9" id="KW-1133">Transmembrane helix</keyword>
<keyword evidence="8" id="KW-0325">Glycoprotein</keyword>
<dbReference type="InterPro" id="IPR011009">
    <property type="entry name" value="Kinase-like_dom_sf"/>
</dbReference>
<dbReference type="InterPro" id="IPR001611">
    <property type="entry name" value="Leu-rich_rpt"/>
</dbReference>
<keyword evidence="10" id="KW-0808">Transferase</keyword>
<dbReference type="Gene3D" id="3.80.10.10">
    <property type="entry name" value="Ribonuclease Inhibitor"/>
    <property type="match status" value="1"/>
</dbReference>
<keyword evidence="4 9" id="KW-0812">Transmembrane</keyword>
<reference evidence="10" key="1">
    <citation type="submission" date="2016-07" db="EMBL/GenBank/DDBJ databases">
        <title>De novo transcriptome assembly of four accessions of the metal hyperaccumulator plant Noccaea caerulescens.</title>
        <authorList>
            <person name="Blande D."/>
            <person name="Halimaa P."/>
            <person name="Tervahauta A.I."/>
            <person name="Aarts M.G."/>
            <person name="Karenlampi S.O."/>
        </authorList>
    </citation>
    <scope>NUCLEOTIDE SEQUENCE</scope>
</reference>
<dbReference type="SUPFAM" id="SSF56112">
    <property type="entry name" value="Protein kinase-like (PK-like)"/>
    <property type="match status" value="1"/>
</dbReference>
<dbReference type="FunFam" id="3.80.10.10:FF:000111">
    <property type="entry name" value="LRR receptor-like serine/threonine-protein kinase ERECTA"/>
    <property type="match status" value="1"/>
</dbReference>
<gene>
    <name evidence="10" type="ORF">MP_TR7930_c13_g1_i1_g.24921</name>
</gene>
<proteinExistence type="inferred from homology"/>
<evidence type="ECO:0000256" key="5">
    <source>
        <dbReference type="ARBA" id="ARBA00022737"/>
    </source>
</evidence>
<dbReference type="PANTHER" id="PTHR27008">
    <property type="entry name" value="OS04G0122200 PROTEIN"/>
    <property type="match status" value="1"/>
</dbReference>
<name>A0A1J3K677_NOCCA</name>
<sequence>MSGEIPSSIGNITRLETLSLFNNSFEGTIPPALGNCMYLLHLSIGYNKLNGTIPREIMQLSPLVTLSMEGNSLSGSLPKDVGRLEHLIKISLEHNDLSGKLPPGLGNCLSMEEIYLQGNSFDGDIPDLKGLVGVRRVDLSNNNLSGSIPGYFANFSKLEYLNLSFNILEGRVPTEGKFQNATIVSVFGNKNLCGGIKEVQLKPCLAQAPKMRRKHPFLSRKVVIGVSTCLALLLLLFMASVSMICFRKIKKNQHTNNPAPFTLEVFHEKISYGDLRNATDGFSSKNLIGSGSFGTVFKAFLPRRTRLLR</sequence>
<keyword evidence="5" id="KW-0677">Repeat</keyword>
<evidence type="ECO:0000256" key="6">
    <source>
        <dbReference type="ARBA" id="ARBA00022989"/>
    </source>
</evidence>
<evidence type="ECO:0000256" key="9">
    <source>
        <dbReference type="SAM" id="Phobius"/>
    </source>
</evidence>
<feature type="transmembrane region" description="Helical" evidence="9">
    <location>
        <begin position="222"/>
        <end position="246"/>
    </location>
</feature>
<organism evidence="10">
    <name type="scientific">Noccaea caerulescens</name>
    <name type="common">Alpine penny-cress</name>
    <name type="synonym">Thlaspi caerulescens</name>
    <dbReference type="NCBI Taxonomy" id="107243"/>
    <lineage>
        <taxon>Eukaryota</taxon>
        <taxon>Viridiplantae</taxon>
        <taxon>Streptophyta</taxon>
        <taxon>Embryophyta</taxon>
        <taxon>Tracheophyta</taxon>
        <taxon>Spermatophyta</taxon>
        <taxon>Magnoliopsida</taxon>
        <taxon>eudicotyledons</taxon>
        <taxon>Gunneridae</taxon>
        <taxon>Pentapetalae</taxon>
        <taxon>rosids</taxon>
        <taxon>malvids</taxon>
        <taxon>Brassicales</taxon>
        <taxon>Brassicaceae</taxon>
        <taxon>Coluteocarpeae</taxon>
        <taxon>Noccaea</taxon>
    </lineage>
</organism>
<evidence type="ECO:0000256" key="3">
    <source>
        <dbReference type="ARBA" id="ARBA00022614"/>
    </source>
</evidence>
<evidence type="ECO:0000256" key="4">
    <source>
        <dbReference type="ARBA" id="ARBA00022692"/>
    </source>
</evidence>
<keyword evidence="10" id="KW-0418">Kinase</keyword>
<evidence type="ECO:0000256" key="2">
    <source>
        <dbReference type="ARBA" id="ARBA00009592"/>
    </source>
</evidence>
<comment type="similarity">
    <text evidence="2">Belongs to the RLP family.</text>
</comment>
<keyword evidence="7 9" id="KW-0472">Membrane</keyword>
<dbReference type="PANTHER" id="PTHR27008:SF526">
    <property type="entry name" value="GENOME ASSEMBLY, CHROMOSOME: A10"/>
    <property type="match status" value="1"/>
</dbReference>
<dbReference type="AlphaFoldDB" id="A0A1J3K677"/>
<dbReference type="Gene3D" id="3.30.200.20">
    <property type="entry name" value="Phosphorylase Kinase, domain 1"/>
    <property type="match status" value="1"/>
</dbReference>
<keyword evidence="10" id="KW-0675">Receptor</keyword>
<dbReference type="GO" id="GO:0016301">
    <property type="term" value="F:kinase activity"/>
    <property type="evidence" value="ECO:0007669"/>
    <property type="project" value="UniProtKB-KW"/>
</dbReference>
<evidence type="ECO:0000256" key="8">
    <source>
        <dbReference type="ARBA" id="ARBA00023180"/>
    </source>
</evidence>
<accession>A0A1J3K677</accession>
<dbReference type="GO" id="GO:0016020">
    <property type="term" value="C:membrane"/>
    <property type="evidence" value="ECO:0007669"/>
    <property type="project" value="UniProtKB-SubCell"/>
</dbReference>
<comment type="subcellular location">
    <subcellularLocation>
        <location evidence="1">Membrane</location>
        <topology evidence="1">Single-pass membrane protein</topology>
    </subcellularLocation>
</comment>
<evidence type="ECO:0000256" key="7">
    <source>
        <dbReference type="ARBA" id="ARBA00023136"/>
    </source>
</evidence>
<protein>
    <submittedName>
        <fullName evidence="10">Putative LRR receptor-like serine/threonine-protein kinase</fullName>
    </submittedName>
</protein>
<dbReference type="EMBL" id="GEVM01005635">
    <property type="protein sequence ID" value="JAV00304.1"/>
    <property type="molecule type" value="Transcribed_RNA"/>
</dbReference>
<dbReference type="SUPFAM" id="SSF52058">
    <property type="entry name" value="L domain-like"/>
    <property type="match status" value="1"/>
</dbReference>
<keyword evidence="3" id="KW-0433">Leucine-rich repeat</keyword>
<evidence type="ECO:0000256" key="1">
    <source>
        <dbReference type="ARBA" id="ARBA00004167"/>
    </source>
</evidence>
<dbReference type="InterPro" id="IPR051809">
    <property type="entry name" value="Plant_receptor-like_S/T_kinase"/>
</dbReference>
<evidence type="ECO:0000313" key="10">
    <source>
        <dbReference type="EMBL" id="JAV00304.1"/>
    </source>
</evidence>
<dbReference type="Pfam" id="PF00560">
    <property type="entry name" value="LRR_1"/>
    <property type="match status" value="4"/>
</dbReference>
<dbReference type="InterPro" id="IPR032675">
    <property type="entry name" value="LRR_dom_sf"/>
</dbReference>